<feature type="region of interest" description="Disordered" evidence="1">
    <location>
        <begin position="227"/>
        <end position="280"/>
    </location>
</feature>
<keyword evidence="2" id="KW-0472">Membrane</keyword>
<gene>
    <name evidence="3" type="ORF">A5779_15445</name>
</gene>
<feature type="transmembrane region" description="Helical" evidence="2">
    <location>
        <begin position="116"/>
        <end position="138"/>
    </location>
</feature>
<feature type="compositionally biased region" description="Low complexity" evidence="1">
    <location>
        <begin position="235"/>
        <end position="254"/>
    </location>
</feature>
<evidence type="ECO:0000313" key="3">
    <source>
        <dbReference type="EMBL" id="OBB97152.1"/>
    </source>
</evidence>
<dbReference type="Pfam" id="PF17270">
    <property type="entry name" value="DUF5336"/>
    <property type="match status" value="1"/>
</dbReference>
<protein>
    <submittedName>
        <fullName evidence="3">Uncharacterized protein</fullName>
    </submittedName>
</protein>
<dbReference type="AlphaFoldDB" id="A0A1A0WFI4"/>
<dbReference type="OrthoDB" id="4764851at2"/>
<keyword evidence="2" id="KW-1133">Transmembrane helix</keyword>
<evidence type="ECO:0000256" key="1">
    <source>
        <dbReference type="SAM" id="MobiDB-lite"/>
    </source>
</evidence>
<proteinExistence type="predicted"/>
<dbReference type="RefSeq" id="WP_064878681.1">
    <property type="nucleotide sequence ID" value="NZ_LZSY01000020.1"/>
</dbReference>
<comment type="caution">
    <text evidence="3">The sequence shown here is derived from an EMBL/GenBank/DDBJ whole genome shotgun (WGS) entry which is preliminary data.</text>
</comment>
<sequence length="280" mass="28627">MTYPKGYQPQYGGGYGAPNDAYGEYSFSTAAAMNDNAQRANIFWMTVAVLGVVTFGVSFGAPTLPGWVVWFSVLAAAITGVGWIPGQDRHGWIVAAFAVTGFLSGLSMWIKADGSGWAMAVVVVVNALQAIAAVAALVMEGRAKDSAPDSGPDYAAYTQYTQAYQAYAMQYQQQAPPQTAAAGQGIAYGQGQSAATADARGTAGTRGQAADAAQESYEALRERYAQYGGYPPAPQQRGSAGAPAAAAAPDPGIPSYGHGGAQSAPQAGAPTQNSGEASSN</sequence>
<dbReference type="InterPro" id="IPR035166">
    <property type="entry name" value="DUF5336"/>
</dbReference>
<evidence type="ECO:0000313" key="4">
    <source>
        <dbReference type="Proteomes" id="UP000094008"/>
    </source>
</evidence>
<accession>A0A1A0WFI4</accession>
<feature type="compositionally biased region" description="Low complexity" evidence="1">
    <location>
        <begin position="261"/>
        <end position="270"/>
    </location>
</feature>
<evidence type="ECO:0000256" key="2">
    <source>
        <dbReference type="SAM" id="Phobius"/>
    </source>
</evidence>
<feature type="compositionally biased region" description="Polar residues" evidence="1">
    <location>
        <begin position="271"/>
        <end position="280"/>
    </location>
</feature>
<dbReference type="EMBL" id="LZSY01000020">
    <property type="protein sequence ID" value="OBB97152.1"/>
    <property type="molecule type" value="Genomic_DNA"/>
</dbReference>
<feature type="transmembrane region" description="Helical" evidence="2">
    <location>
        <begin position="91"/>
        <end position="110"/>
    </location>
</feature>
<keyword evidence="2" id="KW-0812">Transmembrane</keyword>
<reference evidence="4" key="1">
    <citation type="submission" date="2016-06" db="EMBL/GenBank/DDBJ databases">
        <authorList>
            <person name="Sutton G."/>
            <person name="Brinkac L."/>
            <person name="Sanka R."/>
            <person name="Adams M."/>
            <person name="Lau E."/>
            <person name="Mehaffy C."/>
            <person name="Tameris M."/>
            <person name="Hatherill M."/>
            <person name="Hanekom W."/>
            <person name="Mahomed H."/>
            <person name="Mcshane H."/>
        </authorList>
    </citation>
    <scope>NUCLEOTIDE SEQUENCE [LARGE SCALE GENOMIC DNA]</scope>
    <source>
        <strain evidence="4">852002-10433_SCH5171157</strain>
    </source>
</reference>
<organism evidence="3 4">
    <name type="scientific">Mycolicibacterium peregrinum</name>
    <name type="common">Mycobacterium peregrinum</name>
    <dbReference type="NCBI Taxonomy" id="43304"/>
    <lineage>
        <taxon>Bacteria</taxon>
        <taxon>Bacillati</taxon>
        <taxon>Actinomycetota</taxon>
        <taxon>Actinomycetes</taxon>
        <taxon>Mycobacteriales</taxon>
        <taxon>Mycobacteriaceae</taxon>
        <taxon>Mycolicibacterium</taxon>
    </lineage>
</organism>
<feature type="transmembrane region" description="Helical" evidence="2">
    <location>
        <begin position="67"/>
        <end position="84"/>
    </location>
</feature>
<name>A0A1A0WFI4_MYCPR</name>
<dbReference type="Proteomes" id="UP000094008">
    <property type="component" value="Unassembled WGS sequence"/>
</dbReference>
<feature type="transmembrane region" description="Helical" evidence="2">
    <location>
        <begin position="42"/>
        <end position="61"/>
    </location>
</feature>